<protein>
    <submittedName>
        <fullName evidence="3">PaaI family thioesterase</fullName>
    </submittedName>
</protein>
<dbReference type="InterPro" id="IPR003736">
    <property type="entry name" value="PAAI_dom"/>
</dbReference>
<accession>A0ABP9RQ16</accession>
<dbReference type="InterPro" id="IPR006683">
    <property type="entry name" value="Thioestr_dom"/>
</dbReference>
<keyword evidence="4" id="KW-1185">Reference proteome</keyword>
<dbReference type="PANTHER" id="PTHR43240">
    <property type="entry name" value="1,4-DIHYDROXY-2-NAPHTHOYL-COA THIOESTERASE 1"/>
    <property type="match status" value="1"/>
</dbReference>
<sequence>MAAPLPMSRRELLALMPYATALGIVLDEATPGLTRGWVDWAPNRCTVDSAMHGGVLMSLADSVGAVCAYLNVPVGAGTSTVESKTNFFRALREGRLHAAARPLHVGRSFVVIQTDLADDHGRPVGQTTQTQAVIAPKAPPADAPRA</sequence>
<comment type="caution">
    <text evidence="3">The sequence shown here is derived from an EMBL/GenBank/DDBJ whole genome shotgun (WGS) entry which is preliminary data.</text>
</comment>
<evidence type="ECO:0000313" key="4">
    <source>
        <dbReference type="Proteomes" id="UP001501570"/>
    </source>
</evidence>
<evidence type="ECO:0000313" key="3">
    <source>
        <dbReference type="EMBL" id="GAA5182693.1"/>
    </source>
</evidence>
<gene>
    <name evidence="3" type="ORF">GCM10023322_20170</name>
</gene>
<organism evidence="3 4">
    <name type="scientific">Rugosimonospora acidiphila</name>
    <dbReference type="NCBI Taxonomy" id="556531"/>
    <lineage>
        <taxon>Bacteria</taxon>
        <taxon>Bacillati</taxon>
        <taxon>Actinomycetota</taxon>
        <taxon>Actinomycetes</taxon>
        <taxon>Micromonosporales</taxon>
        <taxon>Micromonosporaceae</taxon>
        <taxon>Rugosimonospora</taxon>
    </lineage>
</organism>
<name>A0ABP9RQ16_9ACTN</name>
<feature type="domain" description="Thioesterase" evidence="2">
    <location>
        <begin position="51"/>
        <end position="122"/>
    </location>
</feature>
<dbReference type="EMBL" id="BAABJQ010000005">
    <property type="protein sequence ID" value="GAA5182693.1"/>
    <property type="molecule type" value="Genomic_DNA"/>
</dbReference>
<dbReference type="InterPro" id="IPR029069">
    <property type="entry name" value="HotDog_dom_sf"/>
</dbReference>
<dbReference type="NCBIfam" id="TIGR00369">
    <property type="entry name" value="unchar_dom_1"/>
    <property type="match status" value="1"/>
</dbReference>
<dbReference type="PANTHER" id="PTHR43240:SF8">
    <property type="entry name" value="PHENYLACETIC ACID DEGRADATION-RELATED PROTEIN"/>
    <property type="match status" value="1"/>
</dbReference>
<dbReference type="Pfam" id="PF03061">
    <property type="entry name" value="4HBT"/>
    <property type="match status" value="1"/>
</dbReference>
<dbReference type="Gene3D" id="3.10.129.10">
    <property type="entry name" value="Hotdog Thioesterase"/>
    <property type="match status" value="1"/>
</dbReference>
<dbReference type="RefSeq" id="WP_345628276.1">
    <property type="nucleotide sequence ID" value="NZ_BAABJQ010000005.1"/>
</dbReference>
<keyword evidence="1" id="KW-0378">Hydrolase</keyword>
<proteinExistence type="predicted"/>
<reference evidence="4" key="1">
    <citation type="journal article" date="2019" name="Int. J. Syst. Evol. Microbiol.">
        <title>The Global Catalogue of Microorganisms (GCM) 10K type strain sequencing project: providing services to taxonomists for standard genome sequencing and annotation.</title>
        <authorList>
            <consortium name="The Broad Institute Genomics Platform"/>
            <consortium name="The Broad Institute Genome Sequencing Center for Infectious Disease"/>
            <person name="Wu L."/>
            <person name="Ma J."/>
        </authorList>
    </citation>
    <scope>NUCLEOTIDE SEQUENCE [LARGE SCALE GENOMIC DNA]</scope>
    <source>
        <strain evidence="4">JCM 18304</strain>
    </source>
</reference>
<dbReference type="CDD" id="cd03443">
    <property type="entry name" value="PaaI_thioesterase"/>
    <property type="match status" value="1"/>
</dbReference>
<evidence type="ECO:0000256" key="1">
    <source>
        <dbReference type="ARBA" id="ARBA00022801"/>
    </source>
</evidence>
<dbReference type="Proteomes" id="UP001501570">
    <property type="component" value="Unassembled WGS sequence"/>
</dbReference>
<evidence type="ECO:0000259" key="2">
    <source>
        <dbReference type="Pfam" id="PF03061"/>
    </source>
</evidence>
<dbReference type="SUPFAM" id="SSF54637">
    <property type="entry name" value="Thioesterase/thiol ester dehydrase-isomerase"/>
    <property type="match status" value="1"/>
</dbReference>